<dbReference type="SUPFAM" id="SSF50814">
    <property type="entry name" value="Lipocalins"/>
    <property type="match status" value="1"/>
</dbReference>
<proteinExistence type="evidence at transcript level"/>
<dbReference type="EMBL" id="JO844600">
    <property type="protein sequence ID" value="AEO36217.1"/>
    <property type="molecule type" value="mRNA"/>
</dbReference>
<dbReference type="AlphaFoldDB" id="G3MRU9"/>
<evidence type="ECO:0008006" key="3">
    <source>
        <dbReference type="Google" id="ProtNLM"/>
    </source>
</evidence>
<feature type="chain" id="PRO_5003447360" description="Lipocalin/cytosolic fatty-acid binding domain-containing protein" evidence="1">
    <location>
        <begin position="21"/>
        <end position="165"/>
    </location>
</feature>
<dbReference type="GO" id="GO:0043176">
    <property type="term" value="F:amine binding"/>
    <property type="evidence" value="ECO:0007669"/>
    <property type="project" value="InterPro"/>
</dbReference>
<organism evidence="2">
    <name type="scientific">Amblyomma maculatum</name>
    <name type="common">Gulf Coast tick</name>
    <dbReference type="NCBI Taxonomy" id="34609"/>
    <lineage>
        <taxon>Eukaryota</taxon>
        <taxon>Metazoa</taxon>
        <taxon>Ecdysozoa</taxon>
        <taxon>Arthropoda</taxon>
        <taxon>Chelicerata</taxon>
        <taxon>Arachnida</taxon>
        <taxon>Acari</taxon>
        <taxon>Parasitiformes</taxon>
        <taxon>Ixodida</taxon>
        <taxon>Ixodoidea</taxon>
        <taxon>Ixodidae</taxon>
        <taxon>Amblyomminae</taxon>
        <taxon>Amblyomma</taxon>
    </lineage>
</organism>
<name>G3MRU9_AMBMU</name>
<sequence>MLRCLAAAALGMLALPNALAHEASPVPDSFLVFESFPDVVGIFDSDNDTIFECLTAKRTSFDKEDKKVQYVWHLNDHNDSPQNMLTFDAEAGPSPDTYLYIEESGAARPQVGKVYYTDYENCAITDMFYQGRQCILWAQVGKEDSLPEKCLKKIHAALWSRDTDI</sequence>
<dbReference type="GO" id="GO:0030682">
    <property type="term" value="P:symbiont-mediated perturbation of host defenses"/>
    <property type="evidence" value="ECO:0007669"/>
    <property type="project" value="InterPro"/>
</dbReference>
<dbReference type="InterPro" id="IPR012674">
    <property type="entry name" value="Calycin"/>
</dbReference>
<keyword evidence="1" id="KW-0732">Signal</keyword>
<protein>
    <recommendedName>
        <fullName evidence="3">Lipocalin/cytosolic fatty-acid binding domain-containing protein</fullName>
    </recommendedName>
</protein>
<evidence type="ECO:0000313" key="2">
    <source>
        <dbReference type="EMBL" id="AEO36217.1"/>
    </source>
</evidence>
<dbReference type="Pfam" id="PF02098">
    <property type="entry name" value="His_binding"/>
    <property type="match status" value="1"/>
</dbReference>
<feature type="signal peptide" evidence="1">
    <location>
        <begin position="1"/>
        <end position="20"/>
    </location>
</feature>
<dbReference type="InterPro" id="IPR002970">
    <property type="entry name" value="Tick_his-bd"/>
</dbReference>
<evidence type="ECO:0000256" key="1">
    <source>
        <dbReference type="SAM" id="SignalP"/>
    </source>
</evidence>
<accession>G3MRU9</accession>
<reference evidence="2" key="1">
    <citation type="journal article" date="2011" name="PLoS ONE">
        <title>A deep insight into the sialotranscriptome of the gulf coast tick, Amblyomma maculatum.</title>
        <authorList>
            <person name="Karim S."/>
            <person name="Singh P."/>
            <person name="Ribeiro J.M."/>
        </authorList>
    </citation>
    <scope>NUCLEOTIDE SEQUENCE</scope>
    <source>
        <tissue evidence="2">Salivary gland</tissue>
    </source>
</reference>
<dbReference type="Gene3D" id="2.40.128.20">
    <property type="match status" value="1"/>
</dbReference>